<evidence type="ECO:0000313" key="3">
    <source>
        <dbReference type="Proteomes" id="UP000530403"/>
    </source>
</evidence>
<accession>A0A7Y9HBT9</accession>
<evidence type="ECO:0000313" key="2">
    <source>
        <dbReference type="EMBL" id="NYE41034.1"/>
    </source>
</evidence>
<feature type="compositionally biased region" description="Low complexity" evidence="1">
    <location>
        <begin position="338"/>
        <end position="347"/>
    </location>
</feature>
<dbReference type="Gene3D" id="3.40.50.1460">
    <property type="match status" value="1"/>
</dbReference>
<feature type="region of interest" description="Disordered" evidence="1">
    <location>
        <begin position="64"/>
        <end position="85"/>
    </location>
</feature>
<dbReference type="EMBL" id="JACCCF010000001">
    <property type="protein sequence ID" value="NYE41034.1"/>
    <property type="molecule type" value="Genomic_DNA"/>
</dbReference>
<feature type="compositionally biased region" description="Low complexity" evidence="1">
    <location>
        <begin position="489"/>
        <end position="499"/>
    </location>
</feature>
<comment type="caution">
    <text evidence="2">The sequence shown here is derived from an EMBL/GenBank/DDBJ whole genome shotgun (WGS) entry which is preliminary data.</text>
</comment>
<organism evidence="2 3">
    <name type="scientific">Streptomyces fulvorobeus</name>
    <dbReference type="NCBI Taxonomy" id="284028"/>
    <lineage>
        <taxon>Bacteria</taxon>
        <taxon>Bacillati</taxon>
        <taxon>Actinomycetota</taxon>
        <taxon>Actinomycetes</taxon>
        <taxon>Kitasatosporales</taxon>
        <taxon>Streptomycetaceae</taxon>
        <taxon>Streptomyces</taxon>
    </lineage>
</organism>
<evidence type="ECO:0000256" key="1">
    <source>
        <dbReference type="SAM" id="MobiDB-lite"/>
    </source>
</evidence>
<feature type="region of interest" description="Disordered" evidence="1">
    <location>
        <begin position="319"/>
        <end position="351"/>
    </location>
</feature>
<feature type="compositionally biased region" description="Basic residues" evidence="1">
    <location>
        <begin position="319"/>
        <end position="335"/>
    </location>
</feature>
<protein>
    <recommendedName>
        <fullName evidence="4">VWA domain-containing protein</fullName>
    </recommendedName>
</protein>
<dbReference type="RefSeq" id="WP_179764026.1">
    <property type="nucleotide sequence ID" value="NZ_BAAAUE010000007.1"/>
</dbReference>
<dbReference type="SUPFAM" id="SSF53300">
    <property type="entry name" value="vWA-like"/>
    <property type="match status" value="1"/>
</dbReference>
<sequence>MPPYSARGEEGRGKRHRAVIVGVAPYTGGRNDLPAVRHNLRLVAEALTAEGTGVLDPADLVLIPGEGEGEGKGKGESEGAGKTGAVDPLQVRAALRAARDEVDGLLIVYFAGHGIVRPDGSDLHLLFTSSRVTRDRQHPFVDTLSWRDDVMPELSKARADWVVAILDCCFAGNALQAFNPAVGQNFALLTAAEPGVEIPPGDPSAGTEFTVRLHRLLTRRAGAGQPATFTRLVTEIREAMAPLKAVDGHRWIPEERRHGDDVLLAVPGGGGSGALPAEGEREPRPTGEPVGAQGVVRRPSVVGRRWLRPGLLGLVHRVRRRASSSHQPVRRRAPSLHRPAPGSVPRGPRSRRARMTALGLLGAVVAAGVAVLMSGGLPGGASGDCPPAMELRVLTDPDLRSTVKKAADAYMERGDGCRAVGITTYDAKATDAVAALRSSSLWQDPPATCPASGDCLRPQRDVGAQPDIWIPAAGSAWRRVMDDGQAKDGASVPASSAGAGAKGEGGAEGEAGERVVSLKSLGSVAFTPMVLAVPLSVPMAEAAKTGYPLGAIVAALRDAQRPGRSVSVLRPDPEGTDGALLATEALYGSSGAGAASALEQSMAQALRPMPGTARELMCALADGSRNRLEDGAAVLVPEQTMAQFNQLPAHLGRPACATDTLEGRAAYYPSDVPVLDLPFLRVTWEDAGRDAKARDREVTRFHEWLANDPQAQEFFVQDGFRGVRDGEPVPPAETSPLRSGPNGSAVLRSIPPTTGSKATAASLSATLRRYRQALGPGRVLYLLDNSTSMADKRVWEGPGRAKELVTRSMGSLGAGDTYGVWSIASRKGADVVPFGRHGRAAAQKAVAGARTADVDARVVGGLREGFATLRDGPAGEDPPRLLVLVTDDEDSRDLTKKELADLVALAERAPPVRVVVVSLRSSGCTSGRLNAALTAATGGRCLDLADDMETELTAEVAKTGTGDAE</sequence>
<evidence type="ECO:0008006" key="4">
    <source>
        <dbReference type="Google" id="ProtNLM"/>
    </source>
</evidence>
<feature type="region of interest" description="Disordered" evidence="1">
    <location>
        <begin position="267"/>
        <end position="292"/>
    </location>
</feature>
<dbReference type="Gene3D" id="3.40.50.410">
    <property type="entry name" value="von Willebrand factor, type A domain"/>
    <property type="match status" value="1"/>
</dbReference>
<feature type="compositionally biased region" description="Gly residues" evidence="1">
    <location>
        <begin position="500"/>
        <end position="509"/>
    </location>
</feature>
<feature type="region of interest" description="Disordered" evidence="1">
    <location>
        <begin position="485"/>
        <end position="510"/>
    </location>
</feature>
<feature type="compositionally biased region" description="Basic and acidic residues" evidence="1">
    <location>
        <begin position="69"/>
        <end position="79"/>
    </location>
</feature>
<proteinExistence type="predicted"/>
<dbReference type="Proteomes" id="UP000530403">
    <property type="component" value="Unassembled WGS sequence"/>
</dbReference>
<name>A0A7Y9HBT9_9ACTN</name>
<gene>
    <name evidence="2" type="ORF">HEB29_002045</name>
</gene>
<dbReference type="InterPro" id="IPR036465">
    <property type="entry name" value="vWFA_dom_sf"/>
</dbReference>
<dbReference type="AlphaFoldDB" id="A0A7Y9HBT9"/>
<reference evidence="2 3" key="1">
    <citation type="submission" date="2020-07" db="EMBL/GenBank/DDBJ databases">
        <title>Sequencing the genomes of 1000 actinobacteria strains.</title>
        <authorList>
            <person name="Klenk H.-P."/>
        </authorList>
    </citation>
    <scope>NUCLEOTIDE SEQUENCE [LARGE SCALE GENOMIC DNA]</scope>
    <source>
        <strain evidence="2 3">DSM 41455</strain>
    </source>
</reference>
<dbReference type="Pfam" id="PF13531">
    <property type="entry name" value="SBP_bac_11"/>
    <property type="match status" value="1"/>
</dbReference>
<feature type="region of interest" description="Disordered" evidence="1">
    <location>
        <begin position="724"/>
        <end position="757"/>
    </location>
</feature>